<feature type="compositionally biased region" description="Acidic residues" evidence="2">
    <location>
        <begin position="1131"/>
        <end position="1142"/>
    </location>
</feature>
<feature type="region of interest" description="Disordered" evidence="2">
    <location>
        <begin position="1"/>
        <end position="34"/>
    </location>
</feature>
<dbReference type="InterPro" id="IPR012945">
    <property type="entry name" value="Tubulin-bd_cofactor_C_dom"/>
</dbReference>
<keyword evidence="3" id="KW-0472">Membrane</keyword>
<dbReference type="WBParaSite" id="Gr19_v10_g8721.t2">
    <property type="protein sequence ID" value="Gr19_v10_g8721.t2"/>
    <property type="gene ID" value="Gr19_v10_g8721"/>
</dbReference>
<feature type="domain" description="C-CAP/cofactor C-like" evidence="4">
    <location>
        <begin position="1514"/>
        <end position="1671"/>
    </location>
</feature>
<dbReference type="PROSITE" id="PS51329">
    <property type="entry name" value="C_CAP_COFACTOR_C"/>
    <property type="match status" value="1"/>
</dbReference>
<feature type="transmembrane region" description="Helical" evidence="3">
    <location>
        <begin position="932"/>
        <end position="955"/>
    </location>
</feature>
<dbReference type="PANTHER" id="PTHR46709">
    <property type="entry name" value="PROTEIN CBG23488-RELATED"/>
    <property type="match status" value="1"/>
</dbReference>
<evidence type="ECO:0000256" key="1">
    <source>
        <dbReference type="ARBA" id="ARBA00008848"/>
    </source>
</evidence>
<dbReference type="Pfam" id="PF00004">
    <property type="entry name" value="AAA"/>
    <property type="match status" value="1"/>
</dbReference>
<reference evidence="6" key="1">
    <citation type="submission" date="2022-11" db="UniProtKB">
        <authorList>
            <consortium name="WormBaseParasite"/>
        </authorList>
    </citation>
    <scope>IDENTIFICATION</scope>
</reference>
<feature type="compositionally biased region" description="Basic and acidic residues" evidence="2">
    <location>
        <begin position="1143"/>
        <end position="1155"/>
    </location>
</feature>
<dbReference type="InterPro" id="IPR027417">
    <property type="entry name" value="P-loop_NTPase"/>
</dbReference>
<organism evidence="5 6">
    <name type="scientific">Globodera rostochiensis</name>
    <name type="common">Golden nematode worm</name>
    <name type="synonym">Heterodera rostochiensis</name>
    <dbReference type="NCBI Taxonomy" id="31243"/>
    <lineage>
        <taxon>Eukaryota</taxon>
        <taxon>Metazoa</taxon>
        <taxon>Ecdysozoa</taxon>
        <taxon>Nematoda</taxon>
        <taxon>Chromadorea</taxon>
        <taxon>Rhabditida</taxon>
        <taxon>Tylenchina</taxon>
        <taxon>Tylenchomorpha</taxon>
        <taxon>Tylenchoidea</taxon>
        <taxon>Heteroderidae</taxon>
        <taxon>Heteroderinae</taxon>
        <taxon>Globodera</taxon>
    </lineage>
</organism>
<dbReference type="GO" id="GO:0005524">
    <property type="term" value="F:ATP binding"/>
    <property type="evidence" value="ECO:0007669"/>
    <property type="project" value="InterPro"/>
</dbReference>
<protein>
    <submittedName>
        <fullName evidence="6">C-CAP/cofactor C-like domain-containing protein</fullName>
    </submittedName>
</protein>
<evidence type="ECO:0000313" key="6">
    <source>
        <dbReference type="WBParaSite" id="Gr19_v10_g8721.t2"/>
    </source>
</evidence>
<dbReference type="SUPFAM" id="SSF52540">
    <property type="entry name" value="P-loop containing nucleoside triphosphate hydrolases"/>
    <property type="match status" value="1"/>
</dbReference>
<accession>A0A914ICV7</accession>
<dbReference type="SMART" id="SM00673">
    <property type="entry name" value="CARP"/>
    <property type="match status" value="2"/>
</dbReference>
<dbReference type="Gene3D" id="1.20.1070.10">
    <property type="entry name" value="Rhodopsin 7-helix transmembrane proteins"/>
    <property type="match status" value="1"/>
</dbReference>
<evidence type="ECO:0000313" key="5">
    <source>
        <dbReference type="Proteomes" id="UP000887572"/>
    </source>
</evidence>
<keyword evidence="3" id="KW-1133">Transmembrane helix</keyword>
<dbReference type="SUPFAM" id="SSF81321">
    <property type="entry name" value="Family A G protein-coupled receptor-like"/>
    <property type="match status" value="1"/>
</dbReference>
<dbReference type="GO" id="GO:0016887">
    <property type="term" value="F:ATP hydrolysis activity"/>
    <property type="evidence" value="ECO:0007669"/>
    <property type="project" value="InterPro"/>
</dbReference>
<feature type="transmembrane region" description="Helical" evidence="3">
    <location>
        <begin position="781"/>
        <end position="802"/>
    </location>
</feature>
<sequence length="1875" mass="210923">MTHPKNPPQRSGRDSKLSTQQPMEFERNKECPSSREWADISFSHTAKRGASSKPTIGLKLKLRFLALLGNCSATFSTKKDEERSLLRIRFWLVVVAGGTASTFGILANALLTRLFLTRPAFRHSSFFFLGFVALFDTLLDSVYILLLLIFFDKTTYFLHEPENNLVQSQLRTTAAQVMPKKKRSAKRRVDFVSQPEIYEITPLTDKPDFESPVNGVLPSSNGLDHDKDSLELIVEDSADSSSLLAMSMTKVPPKKGTDSVSRRAKVFRGAIPKLNLCENNGIEQSCQNLKANEKTSLEDNSLLSPYELGAFKNGSFMKAKAASQLWSSLFCPQDKEDIFSKVAYSKLNAWLVRWLERLKKKQQLEGECQQKGKKRRTDEEEDDEDACFDSSDEHLDNPAILAGPTGCGKTAMVYCAAKSYGFQVLEIPPYERRDRHFLEQKLSGASATYNMNVGANMQDIRNMFNPKRDSPANQKRKMSVGFTLILIDECELQYSSDYNFWSTLKQFCANSLVPIVLTCNDYEIVRRSMLNREPTLDTFCTIHFNESPTFQSFNAYLRQWLIGFTGKLRKNLYLRGLFEQKCGDFRAILNALQFDSHYTPSNVKPSTIGREQLSLKEFVCRAERTSTVDAMCGKSNAILWRANQMADLDYKREGLTGVWTTRVEQMDEIRSELLSLLNCDGISRVVKPSNAVSCAALQRSYPDRIYASCETSLDYLPCLLMIDKFALQSRVSRRQLHPFETVDPESGGKIDESHKLKYLLDAYKQLQLVRLYLSWLHHFKWLYLLGQIFKLSSVLCLIIASFERYMITSHWTFSGFEERTRWLLLSVVLFVSVGIRFSTSVDVVILFNEQSLVPFRRYSPAQITHREWLPNFFNLLTVIVPFGTLVFFNGGIVLMLRRQNVQQLRLMIVQLTMGYDFMKVRRRNIRSATNTLLLIISIYLISNLLSLFLSVFAFLNPGFLQKNYPQQYRIGSDCSSLLTVVGNALRFPAHFISNGEVREHFKLMCCPPKRKVLSVLGSECEAAKCVGTFGLRRESERLENPWFSALLTTRQSTRRTGGFVRSAGMGGRKSIILGGRRTQNRHCTAAYVKEEAGRQQQGFCAVCNGPIEEECCSGGALGTARDSMDEELFTGGEETGEDEERMMEEGRPNGRGVEENRESLPLLDLVELRFDPAEFSSIQQSVHSNRCLWKCSEYLSGTQLRALSLLIIVQQMTGEKESVEGLFFVDDCFGMSIGRPLHELVDESGVGRNSREELVSFDEFVRGGGGRRKEGDKVKRFDLRPIDDDEDGLNNDGFFDIVLGGASSVPEDPISPMGKMVADRMPRGKGGRSELYKVQRNISADSDNKGKWGNLEHREKEWGAMFANSATTKLRHSFCPTVGDGGGWLSGGRTRSGSHYSQDSAAYGYEPPEEPCPASSDMSKTDDLHKKGGGGKVLSHGSSSRRSVKGAERQKDGGTNVAEELHSQSQMMLSNSLSDLVLSKFLCCFRALNPTQMGRERKCGGGEAETTAEQNEQQHKYYSWDKRDDLCSNSADFRLANLSDETRVKEPGQLNGQPFQIEGCEDSLILLLDRTASITVDDSRNCVILAGPCQGSIFLRDCTNILVLAVCQQFRTRDCRQLIAHLFCATSPTIEETDVTICPLLLNYSGLQTQMHAAGLSPFVNRWSQVHNFTPETGKCQLAHHNAAPTAAFHNITLIQRLNDFLAHSSLLFMDGINGKEGDENKQEKALLLLQPVEGSNPGLRFYAESVEFANGLLSRENVRLVAMHDIDLRVGEWDALLPQHKQNKRQNKHTTDKVITLEVEGPAAVKQAAALVRSLPKTSSISAQLVEGEQMEQYTKQLYRLCVIRQNMCAVMTVEHTSRVILVMLIYFVSGHGG</sequence>
<dbReference type="Gene3D" id="2.160.20.70">
    <property type="match status" value="1"/>
</dbReference>
<dbReference type="Proteomes" id="UP000887572">
    <property type="component" value="Unplaced"/>
</dbReference>
<evidence type="ECO:0000259" key="4">
    <source>
        <dbReference type="PROSITE" id="PS51329"/>
    </source>
</evidence>
<dbReference type="PANTHER" id="PTHR46709:SF12">
    <property type="entry name" value="G-PROTEIN COUPLED RECEPTORS FAMILY 1 PROFILE DOMAIN-CONTAINING PROTEIN"/>
    <property type="match status" value="1"/>
</dbReference>
<proteinExistence type="inferred from homology"/>
<feature type="transmembrane region" description="Helical" evidence="3">
    <location>
        <begin position="822"/>
        <end position="847"/>
    </location>
</feature>
<keyword evidence="3" id="KW-0812">Transmembrane</keyword>
<feature type="region of interest" description="Disordered" evidence="2">
    <location>
        <begin position="1381"/>
        <end position="1456"/>
    </location>
</feature>
<dbReference type="InterPro" id="IPR003959">
    <property type="entry name" value="ATPase_AAA_core"/>
</dbReference>
<name>A0A914ICV7_GLORO</name>
<dbReference type="InterPro" id="IPR006599">
    <property type="entry name" value="CARP_motif"/>
</dbReference>
<dbReference type="Gene3D" id="3.40.50.300">
    <property type="entry name" value="P-loop containing nucleotide triphosphate hydrolases"/>
    <property type="match status" value="1"/>
</dbReference>
<feature type="transmembrane region" description="Helical" evidence="3">
    <location>
        <begin position="868"/>
        <end position="896"/>
    </location>
</feature>
<feature type="region of interest" description="Disordered" evidence="2">
    <location>
        <begin position="1131"/>
        <end position="1155"/>
    </location>
</feature>
<evidence type="ECO:0000256" key="2">
    <source>
        <dbReference type="SAM" id="MobiDB-lite"/>
    </source>
</evidence>
<feature type="compositionally biased region" description="Basic and acidic residues" evidence="2">
    <location>
        <begin position="24"/>
        <end position="34"/>
    </location>
</feature>
<comment type="similarity">
    <text evidence="1">Belongs to the TBCC family.</text>
</comment>
<dbReference type="InterPro" id="IPR017901">
    <property type="entry name" value="C-CAP_CF_C-like"/>
</dbReference>
<dbReference type="InterPro" id="IPR016098">
    <property type="entry name" value="CAP/MinC_C"/>
</dbReference>
<dbReference type="Pfam" id="PF07986">
    <property type="entry name" value="TBCC"/>
    <property type="match status" value="1"/>
</dbReference>
<feature type="transmembrane region" description="Helical" evidence="3">
    <location>
        <begin position="126"/>
        <end position="151"/>
    </location>
</feature>
<evidence type="ECO:0000256" key="3">
    <source>
        <dbReference type="SAM" id="Phobius"/>
    </source>
</evidence>
<keyword evidence="5" id="KW-1185">Reference proteome</keyword>
<feature type="region of interest" description="Disordered" evidence="2">
    <location>
        <begin position="365"/>
        <end position="391"/>
    </location>
</feature>
<feature type="transmembrane region" description="Helical" evidence="3">
    <location>
        <begin position="88"/>
        <end position="111"/>
    </location>
</feature>
<feature type="compositionally biased region" description="Polar residues" evidence="2">
    <location>
        <begin position="1389"/>
        <end position="1400"/>
    </location>
</feature>